<dbReference type="InterPro" id="IPR016135">
    <property type="entry name" value="UBQ-conjugating_enzyme/RWD"/>
</dbReference>
<feature type="non-terminal residue" evidence="1">
    <location>
        <position position="58"/>
    </location>
</feature>
<comment type="caution">
    <text evidence="1">The sequence shown here is derived from an EMBL/GenBank/DDBJ whole genome shotgun (WGS) entry which is preliminary data.</text>
</comment>
<dbReference type="AlphaFoldDB" id="A0A9W8M9Q2"/>
<dbReference type="Gene3D" id="3.10.110.10">
    <property type="entry name" value="Ubiquitin Conjugating Enzyme"/>
    <property type="match status" value="1"/>
</dbReference>
<dbReference type="EMBL" id="JANBPK010001537">
    <property type="protein sequence ID" value="KAJ2921907.1"/>
    <property type="molecule type" value="Genomic_DNA"/>
</dbReference>
<evidence type="ECO:0000313" key="2">
    <source>
        <dbReference type="Proteomes" id="UP001140091"/>
    </source>
</evidence>
<dbReference type="CDD" id="cd11685">
    <property type="entry name" value="UEV_TSG101-like"/>
    <property type="match status" value="1"/>
</dbReference>
<proteinExistence type="predicted"/>
<dbReference type="OrthoDB" id="306304at2759"/>
<sequence>MASKESLTQAWLRQNVQFYASRDRVFADIDQTLSRFPSLRPKSDVYSAHPARPTLILS</sequence>
<accession>A0A9W8M9Q2</accession>
<gene>
    <name evidence="1" type="ORF">H1R20_g15191</name>
</gene>
<protein>
    <submittedName>
        <fullName evidence="1">Uncharacterized protein</fullName>
    </submittedName>
</protein>
<reference evidence="1" key="1">
    <citation type="submission" date="2022-06" db="EMBL/GenBank/DDBJ databases">
        <title>Genome Sequence of Candolleomyces eurysporus.</title>
        <authorList>
            <person name="Buettner E."/>
        </authorList>
    </citation>
    <scope>NUCLEOTIDE SEQUENCE</scope>
    <source>
        <strain evidence="1">VTCC 930004</strain>
    </source>
</reference>
<evidence type="ECO:0000313" key="1">
    <source>
        <dbReference type="EMBL" id="KAJ2921907.1"/>
    </source>
</evidence>
<name>A0A9W8M9Q2_9AGAR</name>
<dbReference type="Proteomes" id="UP001140091">
    <property type="component" value="Unassembled WGS sequence"/>
</dbReference>
<organism evidence="1 2">
    <name type="scientific">Candolleomyces eurysporus</name>
    <dbReference type="NCBI Taxonomy" id="2828524"/>
    <lineage>
        <taxon>Eukaryota</taxon>
        <taxon>Fungi</taxon>
        <taxon>Dikarya</taxon>
        <taxon>Basidiomycota</taxon>
        <taxon>Agaricomycotina</taxon>
        <taxon>Agaricomycetes</taxon>
        <taxon>Agaricomycetidae</taxon>
        <taxon>Agaricales</taxon>
        <taxon>Agaricineae</taxon>
        <taxon>Psathyrellaceae</taxon>
        <taxon>Candolleomyces</taxon>
    </lineage>
</organism>
<keyword evidence="2" id="KW-1185">Reference proteome</keyword>